<dbReference type="EC" id="2.3.1.9" evidence="7"/>
<dbReference type="PROSITE" id="PS00737">
    <property type="entry name" value="THIOLASE_2"/>
    <property type="match status" value="1"/>
</dbReference>
<keyword evidence="3 4" id="KW-0012">Acyltransferase</keyword>
<comment type="caution">
    <text evidence="7">The sequence shown here is derived from an EMBL/GenBank/DDBJ whole genome shotgun (WGS) entry which is preliminary data.</text>
</comment>
<dbReference type="RefSeq" id="WP_191806283.1">
    <property type="nucleotide sequence ID" value="NZ_JACSQD010000001.1"/>
</dbReference>
<proteinExistence type="inferred from homology"/>
<feature type="domain" description="Thiolase N-terminal" evidence="5">
    <location>
        <begin position="5"/>
        <end position="252"/>
    </location>
</feature>
<evidence type="ECO:0000313" key="8">
    <source>
        <dbReference type="Proteomes" id="UP000609874"/>
    </source>
</evidence>
<dbReference type="CDD" id="cd00751">
    <property type="entry name" value="thiolase"/>
    <property type="match status" value="1"/>
</dbReference>
<protein>
    <submittedName>
        <fullName evidence="7">Acetyl-CoA C-acetyltransferase</fullName>
        <ecNumber evidence="7">2.3.1.9</ecNumber>
    </submittedName>
</protein>
<dbReference type="Pfam" id="PF00108">
    <property type="entry name" value="Thiolase_N"/>
    <property type="match status" value="1"/>
</dbReference>
<dbReference type="InterPro" id="IPR020616">
    <property type="entry name" value="Thiolase_N"/>
</dbReference>
<feature type="domain" description="Thiolase C-terminal" evidence="6">
    <location>
        <begin position="260"/>
        <end position="381"/>
    </location>
</feature>
<evidence type="ECO:0000259" key="5">
    <source>
        <dbReference type="Pfam" id="PF00108"/>
    </source>
</evidence>
<reference evidence="7 8" key="1">
    <citation type="submission" date="2020-08" db="EMBL/GenBank/DDBJ databases">
        <title>A Genomic Blueprint of the Chicken Gut Microbiome.</title>
        <authorList>
            <person name="Gilroy R."/>
            <person name="Ravi A."/>
            <person name="Getino M."/>
            <person name="Pursley I."/>
            <person name="Horton D.L."/>
            <person name="Alikhan N.-F."/>
            <person name="Baker D."/>
            <person name="Gharbi K."/>
            <person name="Hall N."/>
            <person name="Watson M."/>
            <person name="Adriaenssens E.M."/>
            <person name="Foster-Nyarko E."/>
            <person name="Jarju S."/>
            <person name="Secka A."/>
            <person name="Antonio M."/>
            <person name="Oren A."/>
            <person name="Chaudhuri R."/>
            <person name="La Ragione R.M."/>
            <person name="Hildebrand F."/>
            <person name="Pallen M.J."/>
        </authorList>
    </citation>
    <scope>NUCLEOTIDE SEQUENCE [LARGE SCALE GENOMIC DNA]</scope>
    <source>
        <strain evidence="7 8">Sa2CUA1</strain>
    </source>
</reference>
<dbReference type="InterPro" id="IPR020613">
    <property type="entry name" value="Thiolase_CS"/>
</dbReference>
<dbReference type="NCBIfam" id="NF005865">
    <property type="entry name" value="PRK07801.1"/>
    <property type="match status" value="1"/>
</dbReference>
<keyword evidence="2 4" id="KW-0808">Transferase</keyword>
<dbReference type="PANTHER" id="PTHR43365">
    <property type="entry name" value="BLR7806 PROTEIN"/>
    <property type="match status" value="1"/>
</dbReference>
<evidence type="ECO:0000259" key="6">
    <source>
        <dbReference type="Pfam" id="PF02803"/>
    </source>
</evidence>
<dbReference type="InterPro" id="IPR020617">
    <property type="entry name" value="Thiolase_C"/>
</dbReference>
<dbReference type="Gene3D" id="3.40.47.10">
    <property type="match status" value="2"/>
</dbReference>
<dbReference type="SUPFAM" id="SSF53901">
    <property type="entry name" value="Thiolase-like"/>
    <property type="match status" value="1"/>
</dbReference>
<evidence type="ECO:0000256" key="3">
    <source>
        <dbReference type="ARBA" id="ARBA00023315"/>
    </source>
</evidence>
<dbReference type="EMBL" id="JACSQD010000001">
    <property type="protein sequence ID" value="MBD7993872.1"/>
    <property type="molecule type" value="Genomic_DNA"/>
</dbReference>
<evidence type="ECO:0000256" key="1">
    <source>
        <dbReference type="ARBA" id="ARBA00010982"/>
    </source>
</evidence>
<dbReference type="PANTHER" id="PTHR43365:SF1">
    <property type="entry name" value="ACETYL-COA C-ACYLTRANSFERASE"/>
    <property type="match status" value="1"/>
</dbReference>
<dbReference type="Pfam" id="PF02803">
    <property type="entry name" value="Thiolase_C"/>
    <property type="match status" value="1"/>
</dbReference>
<accession>A0ABR8UNB7</accession>
<evidence type="ECO:0000256" key="4">
    <source>
        <dbReference type="RuleBase" id="RU003557"/>
    </source>
</evidence>
<evidence type="ECO:0000256" key="2">
    <source>
        <dbReference type="ARBA" id="ARBA00022679"/>
    </source>
</evidence>
<keyword evidence="8" id="KW-1185">Reference proteome</keyword>
<dbReference type="GO" id="GO:0003985">
    <property type="term" value="F:acetyl-CoA C-acetyltransferase activity"/>
    <property type="evidence" value="ECO:0007669"/>
    <property type="project" value="UniProtKB-EC"/>
</dbReference>
<comment type="similarity">
    <text evidence="1 4">Belongs to the thiolase-like superfamily. Thiolase family.</text>
</comment>
<name>A0ABR8UNB7_9MICC</name>
<sequence length="383" mass="40269">MAEAFIIDAVRTPVGRRNGGLAGVHPADLAAAVIGETVRRTGIDSAEFDEVILGCIDQVGPQSMDIARTAWLAAGLSERVPGTTVERQCGSGQQAISYAAQAVMSGTADLVVAGGVQNMSAVPIGYANTAAAELGFPNPFAGSAGWEARYGTQPISQFIGAEMMVDRWGLFRSELEDFAVESHTRALAAQAEGRFDREILPVAGLSADEGPRTPDRAKIESLAPLREGGKLTAATSSQISDAAAVLLLASEDAVRRYGLRPRARIHSITARGDDPVMMLSAPIEATRHALKRTGLSLADMDLIEINEAFASVVLAWQRELDADLSRVNVNGGGIALGHPIGATGARLMTTLLHELERTGGRYGLQTMCEGGGQANVTIIERLG</sequence>
<dbReference type="Proteomes" id="UP000609874">
    <property type="component" value="Unassembled WGS sequence"/>
</dbReference>
<dbReference type="NCBIfam" id="TIGR01930">
    <property type="entry name" value="AcCoA-C-Actrans"/>
    <property type="match status" value="1"/>
</dbReference>
<dbReference type="InterPro" id="IPR002155">
    <property type="entry name" value="Thiolase"/>
</dbReference>
<evidence type="ECO:0000313" key="7">
    <source>
        <dbReference type="EMBL" id="MBD7993872.1"/>
    </source>
</evidence>
<gene>
    <name evidence="7" type="ORF">H9639_00945</name>
</gene>
<dbReference type="PIRSF" id="PIRSF000429">
    <property type="entry name" value="Ac-CoA_Ac_transf"/>
    <property type="match status" value="1"/>
</dbReference>
<organism evidence="7 8">
    <name type="scientific">Arthrobacter gallicola</name>
    <dbReference type="NCBI Taxonomy" id="2762225"/>
    <lineage>
        <taxon>Bacteria</taxon>
        <taxon>Bacillati</taxon>
        <taxon>Actinomycetota</taxon>
        <taxon>Actinomycetes</taxon>
        <taxon>Micrococcales</taxon>
        <taxon>Micrococcaceae</taxon>
        <taxon>Arthrobacter</taxon>
    </lineage>
</organism>
<dbReference type="InterPro" id="IPR016039">
    <property type="entry name" value="Thiolase-like"/>
</dbReference>